<dbReference type="PANTHER" id="PTHR12822">
    <property type="entry name" value="PROTEIN YIPF"/>
    <property type="match status" value="1"/>
</dbReference>
<evidence type="ECO:0000256" key="3">
    <source>
        <dbReference type="ARBA" id="ARBA00022692"/>
    </source>
</evidence>
<gene>
    <name evidence="8" type="ORF">KSP40_PGU004053</name>
</gene>
<dbReference type="PANTHER" id="PTHR12822:SF5">
    <property type="entry name" value="PROTEIN YIP"/>
    <property type="match status" value="1"/>
</dbReference>
<keyword evidence="5 6" id="KW-0472">Membrane</keyword>
<feature type="transmembrane region" description="Helical" evidence="6">
    <location>
        <begin position="246"/>
        <end position="268"/>
    </location>
</feature>
<reference evidence="8 9" key="1">
    <citation type="journal article" date="2022" name="Nat. Plants">
        <title>Genomes of leafy and leafless Platanthera orchids illuminate the evolution of mycoheterotrophy.</title>
        <authorList>
            <person name="Li M.H."/>
            <person name="Liu K.W."/>
            <person name="Li Z."/>
            <person name="Lu H.C."/>
            <person name="Ye Q.L."/>
            <person name="Zhang D."/>
            <person name="Wang J.Y."/>
            <person name="Li Y.F."/>
            <person name="Zhong Z.M."/>
            <person name="Liu X."/>
            <person name="Yu X."/>
            <person name="Liu D.K."/>
            <person name="Tu X.D."/>
            <person name="Liu B."/>
            <person name="Hao Y."/>
            <person name="Liao X.Y."/>
            <person name="Jiang Y.T."/>
            <person name="Sun W.H."/>
            <person name="Chen J."/>
            <person name="Chen Y.Q."/>
            <person name="Ai Y."/>
            <person name="Zhai J.W."/>
            <person name="Wu S.S."/>
            <person name="Zhou Z."/>
            <person name="Hsiao Y.Y."/>
            <person name="Wu W.L."/>
            <person name="Chen Y.Y."/>
            <person name="Lin Y.F."/>
            <person name="Hsu J.L."/>
            <person name="Li C.Y."/>
            <person name="Wang Z.W."/>
            <person name="Zhao X."/>
            <person name="Zhong W.Y."/>
            <person name="Ma X.K."/>
            <person name="Ma L."/>
            <person name="Huang J."/>
            <person name="Chen G.Z."/>
            <person name="Huang M.Z."/>
            <person name="Huang L."/>
            <person name="Peng D.H."/>
            <person name="Luo Y.B."/>
            <person name="Zou S.Q."/>
            <person name="Chen S.P."/>
            <person name="Lan S."/>
            <person name="Tsai W.C."/>
            <person name="Van de Peer Y."/>
            <person name="Liu Z.J."/>
        </authorList>
    </citation>
    <scope>NUCLEOTIDE SEQUENCE [LARGE SCALE GENOMIC DNA]</scope>
    <source>
        <strain evidence="8">Lor288</strain>
    </source>
</reference>
<comment type="caution">
    <text evidence="8">The sequence shown here is derived from an EMBL/GenBank/DDBJ whole genome shotgun (WGS) entry which is preliminary data.</text>
</comment>
<evidence type="ECO:0000256" key="1">
    <source>
        <dbReference type="ARBA" id="ARBA00004141"/>
    </source>
</evidence>
<comment type="subcellular location">
    <subcellularLocation>
        <location evidence="6">Golgi apparatus membrane</location>
        <topology evidence="6">Multi-pass membrane protein</topology>
    </subcellularLocation>
    <subcellularLocation>
        <location evidence="1">Membrane</location>
        <topology evidence="1">Multi-pass membrane protein</topology>
    </subcellularLocation>
</comment>
<organism evidence="8 9">
    <name type="scientific">Platanthera guangdongensis</name>
    <dbReference type="NCBI Taxonomy" id="2320717"/>
    <lineage>
        <taxon>Eukaryota</taxon>
        <taxon>Viridiplantae</taxon>
        <taxon>Streptophyta</taxon>
        <taxon>Embryophyta</taxon>
        <taxon>Tracheophyta</taxon>
        <taxon>Spermatophyta</taxon>
        <taxon>Magnoliopsida</taxon>
        <taxon>Liliopsida</taxon>
        <taxon>Asparagales</taxon>
        <taxon>Orchidaceae</taxon>
        <taxon>Orchidoideae</taxon>
        <taxon>Orchideae</taxon>
        <taxon>Orchidinae</taxon>
        <taxon>Platanthera</taxon>
    </lineage>
</organism>
<feature type="domain" description="Yip1" evidence="7">
    <location>
        <begin position="105"/>
        <end position="263"/>
    </location>
</feature>
<dbReference type="InterPro" id="IPR006977">
    <property type="entry name" value="Yip1_dom"/>
</dbReference>
<dbReference type="EMBL" id="JBBWWR010000011">
    <property type="protein sequence ID" value="KAK8959550.1"/>
    <property type="molecule type" value="Genomic_DNA"/>
</dbReference>
<feature type="transmembrane region" description="Helical" evidence="6">
    <location>
        <begin position="191"/>
        <end position="209"/>
    </location>
</feature>
<feature type="transmembrane region" description="Helical" evidence="6">
    <location>
        <begin position="117"/>
        <end position="140"/>
    </location>
</feature>
<sequence>MSYTPISRAAMEEGYTSIPTSHSVGSVPAAVVEESQAPKTNLQVFPPGNSGSSYQAPGVPYGEDIQTTNTWSGYFNISSYQPYFNVDTDIVFDRLIYAVYPMGGFYMKIDSNPDMYGPVWISTTLVFILSALGNCAAYLMSNGSKTDTAWNFDVNYVNWAACAIYGYLLSVPAAFYFLLRYFGSNAGLVKLWCLWGYSLFLFIPTALLLVIPVEILRWIIILFAGTASAYFIGLNLKPYTNGQHDLFLWILCASVLQFLLAIFIKVFFFA</sequence>
<dbReference type="Pfam" id="PF04893">
    <property type="entry name" value="Yip1"/>
    <property type="match status" value="1"/>
</dbReference>
<evidence type="ECO:0000259" key="7">
    <source>
        <dbReference type="Pfam" id="PF04893"/>
    </source>
</evidence>
<evidence type="ECO:0000256" key="5">
    <source>
        <dbReference type="ARBA" id="ARBA00023136"/>
    </source>
</evidence>
<evidence type="ECO:0000256" key="2">
    <source>
        <dbReference type="ARBA" id="ARBA00010596"/>
    </source>
</evidence>
<proteinExistence type="inferred from homology"/>
<evidence type="ECO:0000313" key="9">
    <source>
        <dbReference type="Proteomes" id="UP001412067"/>
    </source>
</evidence>
<name>A0ABR2M6T1_9ASPA</name>
<feature type="transmembrane region" description="Helical" evidence="6">
    <location>
        <begin position="156"/>
        <end position="179"/>
    </location>
</feature>
<dbReference type="InterPro" id="IPR039765">
    <property type="entry name" value="Yip5/YIPF1/YIPF2"/>
</dbReference>
<keyword evidence="3 6" id="KW-0812">Transmembrane</keyword>
<accession>A0ABR2M6T1</accession>
<evidence type="ECO:0000256" key="4">
    <source>
        <dbReference type="ARBA" id="ARBA00022989"/>
    </source>
</evidence>
<evidence type="ECO:0000313" key="8">
    <source>
        <dbReference type="EMBL" id="KAK8959550.1"/>
    </source>
</evidence>
<keyword evidence="9" id="KW-1185">Reference proteome</keyword>
<keyword evidence="4 6" id="KW-1133">Transmembrane helix</keyword>
<comment type="similarity">
    <text evidence="2 6">Belongs to the YIP1 family.</text>
</comment>
<protein>
    <recommendedName>
        <fullName evidence="6">Protein YIP</fullName>
    </recommendedName>
</protein>
<evidence type="ECO:0000256" key="6">
    <source>
        <dbReference type="RuleBase" id="RU361264"/>
    </source>
</evidence>
<dbReference type="Proteomes" id="UP001412067">
    <property type="component" value="Unassembled WGS sequence"/>
</dbReference>
<feature type="transmembrane region" description="Helical" evidence="6">
    <location>
        <begin position="215"/>
        <end position="234"/>
    </location>
</feature>